<dbReference type="EMBL" id="DS235068">
    <property type="protein sequence ID" value="EEB11253.1"/>
    <property type="molecule type" value="Genomic_DNA"/>
</dbReference>
<sequence>MNTTLKNSEKKSLWKGPLLAFLSGTFFTLSSAAVKALTTINPMELLVIRSIVQIIFMLIIAIYVKKNLFGPKGYRLMLNIQGLVGGLTLILLFFTFRRLPLGDATTIIFSSPVFVMVLSFIILREPCGFFRALIVALLLLGVILIAKPPFIFQFFYHVEQSYDVLGYSSAVLATIFMALNIVVIRKCKDVHFSIVVLQLSTWSLIFSGILLYILVEFNGDKIVIPQGTNEWLLTSLVSVLGLAGQVLVARALGIEDAGKVAVIRSLDIILAFFLQVTVFGEIPDWMSGLGAAAILLCVTGMTFENQIQNFMDKIP</sequence>
<feature type="transmembrane region" description="Helical" evidence="5">
    <location>
        <begin position="76"/>
        <end position="94"/>
    </location>
</feature>
<keyword evidence="2 5" id="KW-0812">Transmembrane</keyword>
<evidence type="ECO:0000256" key="4">
    <source>
        <dbReference type="ARBA" id="ARBA00023136"/>
    </source>
</evidence>
<keyword evidence="4 5" id="KW-0472">Membrane</keyword>
<evidence type="ECO:0000313" key="7">
    <source>
        <dbReference type="EMBL" id="EEB11253.1"/>
    </source>
</evidence>
<evidence type="ECO:0000256" key="1">
    <source>
        <dbReference type="ARBA" id="ARBA00004141"/>
    </source>
</evidence>
<dbReference type="PANTHER" id="PTHR22911:SF6">
    <property type="entry name" value="SOLUTE CARRIER FAMILY 35 MEMBER G1"/>
    <property type="match status" value="1"/>
</dbReference>
<reference evidence="8" key="3">
    <citation type="submission" date="2020-05" db="UniProtKB">
        <authorList>
            <consortium name="EnsemblMetazoa"/>
        </authorList>
    </citation>
    <scope>IDENTIFICATION</scope>
    <source>
        <strain evidence="8">USDA</strain>
    </source>
</reference>
<dbReference type="KEGG" id="phu:Phum_PHUM102720"/>
<name>E0VCZ7_PEDHC</name>
<evidence type="ECO:0000256" key="2">
    <source>
        <dbReference type="ARBA" id="ARBA00022692"/>
    </source>
</evidence>
<dbReference type="GeneID" id="8238111"/>
<feature type="domain" description="EamA" evidence="6">
    <location>
        <begin position="165"/>
        <end position="301"/>
    </location>
</feature>
<feature type="transmembrane region" description="Helical" evidence="5">
    <location>
        <begin position="106"/>
        <end position="123"/>
    </location>
</feature>
<dbReference type="AlphaFoldDB" id="E0VCZ7"/>
<feature type="transmembrane region" description="Helical" evidence="5">
    <location>
        <begin position="195"/>
        <end position="215"/>
    </location>
</feature>
<keyword evidence="3 5" id="KW-1133">Transmembrane helix</keyword>
<accession>E0VCZ7</accession>
<dbReference type="Proteomes" id="UP000009046">
    <property type="component" value="Unassembled WGS sequence"/>
</dbReference>
<comment type="subcellular location">
    <subcellularLocation>
        <location evidence="1">Membrane</location>
        <topology evidence="1">Multi-pass membrane protein</topology>
    </subcellularLocation>
</comment>
<evidence type="ECO:0000313" key="9">
    <source>
        <dbReference type="Proteomes" id="UP000009046"/>
    </source>
</evidence>
<keyword evidence="9" id="KW-1185">Reference proteome</keyword>
<dbReference type="VEuPathDB" id="VectorBase:PHUM102720"/>
<protein>
    <submittedName>
        <fullName evidence="7 8">Transmembrane protein, putative</fullName>
    </submittedName>
</protein>
<evidence type="ECO:0000313" key="8">
    <source>
        <dbReference type="EnsemblMetazoa" id="PHUM102720-PA"/>
    </source>
</evidence>
<gene>
    <name evidence="8" type="primary">8238111</name>
    <name evidence="7" type="ORF">Phum_PHUM102720</name>
</gene>
<dbReference type="eggNOG" id="KOG4510">
    <property type="taxonomic scope" value="Eukaryota"/>
</dbReference>
<dbReference type="RefSeq" id="XP_002423991.1">
    <property type="nucleotide sequence ID" value="XM_002423946.1"/>
</dbReference>
<dbReference type="InterPro" id="IPR037185">
    <property type="entry name" value="EmrE-like"/>
</dbReference>
<dbReference type="SUPFAM" id="SSF103481">
    <property type="entry name" value="Multidrug resistance efflux transporter EmrE"/>
    <property type="match status" value="2"/>
</dbReference>
<dbReference type="HOGENOM" id="CLU_032828_1_2_1"/>
<dbReference type="PANTHER" id="PTHR22911">
    <property type="entry name" value="ACYL-MALONYL CONDENSING ENZYME-RELATED"/>
    <property type="match status" value="1"/>
</dbReference>
<dbReference type="InParanoid" id="E0VCZ7"/>
<dbReference type="EMBL" id="AAZO01001224">
    <property type="status" value="NOT_ANNOTATED_CDS"/>
    <property type="molecule type" value="Genomic_DNA"/>
</dbReference>
<feature type="transmembrane region" description="Helical" evidence="5">
    <location>
        <begin position="164"/>
        <end position="183"/>
    </location>
</feature>
<proteinExistence type="predicted"/>
<dbReference type="EnsemblMetazoa" id="PHUM102720-RA">
    <property type="protein sequence ID" value="PHUM102720-PA"/>
    <property type="gene ID" value="PHUM102720"/>
</dbReference>
<dbReference type="CTD" id="8238111"/>
<feature type="transmembrane region" description="Helical" evidence="5">
    <location>
        <begin position="46"/>
        <end position="64"/>
    </location>
</feature>
<evidence type="ECO:0000256" key="5">
    <source>
        <dbReference type="SAM" id="Phobius"/>
    </source>
</evidence>
<dbReference type="Gene3D" id="1.10.3730.20">
    <property type="match status" value="1"/>
</dbReference>
<feature type="transmembrane region" description="Helical" evidence="5">
    <location>
        <begin position="285"/>
        <end position="303"/>
    </location>
</feature>
<evidence type="ECO:0000259" key="6">
    <source>
        <dbReference type="Pfam" id="PF00892"/>
    </source>
</evidence>
<feature type="transmembrane region" description="Helical" evidence="5">
    <location>
        <begin position="130"/>
        <end position="152"/>
    </location>
</feature>
<organism>
    <name type="scientific">Pediculus humanus subsp. corporis</name>
    <name type="common">Body louse</name>
    <dbReference type="NCBI Taxonomy" id="121224"/>
    <lineage>
        <taxon>Eukaryota</taxon>
        <taxon>Metazoa</taxon>
        <taxon>Ecdysozoa</taxon>
        <taxon>Arthropoda</taxon>
        <taxon>Hexapoda</taxon>
        <taxon>Insecta</taxon>
        <taxon>Pterygota</taxon>
        <taxon>Neoptera</taxon>
        <taxon>Paraneoptera</taxon>
        <taxon>Psocodea</taxon>
        <taxon>Troctomorpha</taxon>
        <taxon>Phthiraptera</taxon>
        <taxon>Anoplura</taxon>
        <taxon>Pediculidae</taxon>
        <taxon>Pediculus</taxon>
    </lineage>
</organism>
<reference evidence="7" key="2">
    <citation type="submission" date="2007-04" db="EMBL/GenBank/DDBJ databases">
        <title>The genome of the human body louse.</title>
        <authorList>
            <consortium name="The Human Body Louse Genome Consortium"/>
            <person name="Kirkness E."/>
            <person name="Walenz B."/>
            <person name="Hass B."/>
            <person name="Bruggner R."/>
            <person name="Strausberg R."/>
        </authorList>
    </citation>
    <scope>NUCLEOTIDE SEQUENCE</scope>
    <source>
        <strain evidence="7">USDA</strain>
    </source>
</reference>
<dbReference type="OrthoDB" id="306876at2759"/>
<dbReference type="Pfam" id="PF00892">
    <property type="entry name" value="EamA"/>
    <property type="match status" value="2"/>
</dbReference>
<evidence type="ECO:0000256" key="3">
    <source>
        <dbReference type="ARBA" id="ARBA00022989"/>
    </source>
</evidence>
<reference evidence="7" key="1">
    <citation type="submission" date="2007-04" db="EMBL/GenBank/DDBJ databases">
        <title>Annotation of Pediculus humanus corporis strain USDA.</title>
        <authorList>
            <person name="Kirkness E."/>
            <person name="Hannick L."/>
            <person name="Hass B."/>
            <person name="Bruggner R."/>
            <person name="Lawson D."/>
            <person name="Bidwell S."/>
            <person name="Joardar V."/>
            <person name="Caler E."/>
            <person name="Walenz B."/>
            <person name="Inman J."/>
            <person name="Schobel S."/>
            <person name="Galinsky K."/>
            <person name="Amedeo P."/>
            <person name="Strausberg R."/>
        </authorList>
    </citation>
    <scope>NUCLEOTIDE SEQUENCE</scope>
    <source>
        <strain evidence="7">USDA</strain>
    </source>
</reference>
<feature type="domain" description="EamA" evidence="6">
    <location>
        <begin position="15"/>
        <end position="145"/>
    </location>
</feature>
<feature type="transmembrane region" description="Helical" evidence="5">
    <location>
        <begin position="231"/>
        <end position="249"/>
    </location>
</feature>
<dbReference type="GO" id="GO:0016020">
    <property type="term" value="C:membrane"/>
    <property type="evidence" value="ECO:0007669"/>
    <property type="project" value="UniProtKB-SubCell"/>
</dbReference>
<feature type="transmembrane region" description="Helical" evidence="5">
    <location>
        <begin position="261"/>
        <end position="279"/>
    </location>
</feature>
<dbReference type="InterPro" id="IPR000620">
    <property type="entry name" value="EamA_dom"/>
</dbReference>
<dbReference type="OMA" id="QIIFIRM"/>